<feature type="domain" description="ABC transporter" evidence="11">
    <location>
        <begin position="2"/>
        <end position="238"/>
    </location>
</feature>
<dbReference type="CDD" id="cd03214">
    <property type="entry name" value="ABC_Iron-Siderophores_B12_Hemin"/>
    <property type="match status" value="1"/>
</dbReference>
<evidence type="ECO:0000256" key="6">
    <source>
        <dbReference type="ARBA" id="ARBA00022741"/>
    </source>
</evidence>
<evidence type="ECO:0000259" key="11">
    <source>
        <dbReference type="PROSITE" id="PS50893"/>
    </source>
</evidence>
<proteinExistence type="inferred from homology"/>
<sequence length="276" mass="30614">MLNADQIALHYQHKPVLQDLSVSIARHQITAIVGPNGSGKSTLLKLLGGLIQPSEGTISLARKPLHKWRPKELAKKLALLGQNPQAPGGMLVRQLVGHGRFPYLGLFNTLSQHDQHAIAWALKKTQLEELQHKPLQHLSGGERQRAWLAMALAQQSEILLLDEPTTYLDLGHQFQLLDLLKQLQVHEHKTIVMVLHDINQASQFSDRIIALKNGSIVADGTPQQVVTEQIIKQLFNIDVSVVPQRYGKVIKPLCLPLETQNQLTSNSALPLRSAAI</sequence>
<keyword evidence="5" id="KW-0410">Iron transport</keyword>
<dbReference type="GO" id="GO:0016887">
    <property type="term" value="F:ATP hydrolysis activity"/>
    <property type="evidence" value="ECO:0007669"/>
    <property type="project" value="InterPro"/>
</dbReference>
<protein>
    <recommendedName>
        <fullName evidence="11">ABC transporter domain-containing protein</fullName>
    </recommendedName>
</protein>
<organism evidence="12 13">
    <name type="scientific">Pseudoalteromonas luteoviolacea DSM 6061</name>
    <dbReference type="NCBI Taxonomy" id="1365250"/>
    <lineage>
        <taxon>Bacteria</taxon>
        <taxon>Pseudomonadati</taxon>
        <taxon>Pseudomonadota</taxon>
        <taxon>Gammaproteobacteria</taxon>
        <taxon>Alteromonadales</taxon>
        <taxon>Pseudoalteromonadaceae</taxon>
        <taxon>Pseudoalteromonas</taxon>
    </lineage>
</organism>
<keyword evidence="7" id="KW-0067">ATP-binding</keyword>
<evidence type="ECO:0000256" key="9">
    <source>
        <dbReference type="ARBA" id="ARBA00023065"/>
    </source>
</evidence>
<dbReference type="AlphaFoldDB" id="A0A166VV22"/>
<evidence type="ECO:0000256" key="5">
    <source>
        <dbReference type="ARBA" id="ARBA00022496"/>
    </source>
</evidence>
<dbReference type="PANTHER" id="PTHR42771:SF2">
    <property type="entry name" value="IRON(3+)-HYDROXAMATE IMPORT ATP-BINDING PROTEIN FHUC"/>
    <property type="match status" value="1"/>
</dbReference>
<dbReference type="PROSITE" id="PS00211">
    <property type="entry name" value="ABC_TRANSPORTER_1"/>
    <property type="match status" value="1"/>
</dbReference>
<dbReference type="GO" id="GO:0005524">
    <property type="term" value="F:ATP binding"/>
    <property type="evidence" value="ECO:0007669"/>
    <property type="project" value="UniProtKB-KW"/>
</dbReference>
<dbReference type="PROSITE" id="PS50893">
    <property type="entry name" value="ABC_TRANSPORTER_2"/>
    <property type="match status" value="1"/>
</dbReference>
<dbReference type="FunFam" id="3.40.50.300:FF:000134">
    <property type="entry name" value="Iron-enterobactin ABC transporter ATP-binding protein"/>
    <property type="match status" value="1"/>
</dbReference>
<evidence type="ECO:0000256" key="1">
    <source>
        <dbReference type="ARBA" id="ARBA00004202"/>
    </source>
</evidence>
<dbReference type="PANTHER" id="PTHR42771">
    <property type="entry name" value="IRON(3+)-HYDROXAMATE IMPORT ATP-BINDING PROTEIN FHUC"/>
    <property type="match status" value="1"/>
</dbReference>
<comment type="similarity">
    <text evidence="2">Belongs to the ABC transporter superfamily.</text>
</comment>
<dbReference type="EMBL" id="AUYB01000121">
    <property type="protein sequence ID" value="KZN33818.1"/>
    <property type="molecule type" value="Genomic_DNA"/>
</dbReference>
<evidence type="ECO:0000256" key="8">
    <source>
        <dbReference type="ARBA" id="ARBA00023004"/>
    </source>
</evidence>
<dbReference type="RefSeq" id="WP_063365678.1">
    <property type="nucleotide sequence ID" value="NZ_AQHB01000049.1"/>
</dbReference>
<dbReference type="GO" id="GO:0006826">
    <property type="term" value="P:iron ion transport"/>
    <property type="evidence" value="ECO:0007669"/>
    <property type="project" value="UniProtKB-KW"/>
</dbReference>
<keyword evidence="4" id="KW-1003">Cell membrane</keyword>
<comment type="caution">
    <text evidence="12">The sequence shown here is derived from an EMBL/GenBank/DDBJ whole genome shotgun (WGS) entry which is preliminary data.</text>
</comment>
<keyword evidence="3" id="KW-0813">Transport</keyword>
<dbReference type="PATRIC" id="fig|1365250.3.peg.3664"/>
<dbReference type="InterPro" id="IPR051535">
    <property type="entry name" value="Siderophore_ABC-ATPase"/>
</dbReference>
<reference evidence="12 13" key="1">
    <citation type="submission" date="2013-07" db="EMBL/GenBank/DDBJ databases">
        <title>Comparative Genomic and Metabolomic Analysis of Twelve Strains of Pseudoalteromonas luteoviolacea.</title>
        <authorList>
            <person name="Vynne N.G."/>
            <person name="Mansson M."/>
            <person name="Gram L."/>
        </authorList>
    </citation>
    <scope>NUCLEOTIDE SEQUENCE [LARGE SCALE GENOMIC DNA]</scope>
    <source>
        <strain evidence="12 13">DSM 6061</strain>
    </source>
</reference>
<gene>
    <name evidence="12" type="ORF">N475_19805</name>
</gene>
<dbReference type="InterPro" id="IPR027417">
    <property type="entry name" value="P-loop_NTPase"/>
</dbReference>
<dbReference type="GO" id="GO:0005886">
    <property type="term" value="C:plasma membrane"/>
    <property type="evidence" value="ECO:0007669"/>
    <property type="project" value="UniProtKB-SubCell"/>
</dbReference>
<dbReference type="GeneID" id="57360517"/>
<evidence type="ECO:0000256" key="3">
    <source>
        <dbReference type="ARBA" id="ARBA00022448"/>
    </source>
</evidence>
<evidence type="ECO:0000313" key="12">
    <source>
        <dbReference type="EMBL" id="KZN33818.1"/>
    </source>
</evidence>
<keyword evidence="10" id="KW-0472">Membrane</keyword>
<evidence type="ECO:0000256" key="4">
    <source>
        <dbReference type="ARBA" id="ARBA00022475"/>
    </source>
</evidence>
<dbReference type="SMART" id="SM00382">
    <property type="entry name" value="AAA"/>
    <property type="match status" value="1"/>
</dbReference>
<comment type="subcellular location">
    <subcellularLocation>
        <location evidence="1">Cell membrane</location>
        <topology evidence="1">Peripheral membrane protein</topology>
    </subcellularLocation>
</comment>
<dbReference type="InterPro" id="IPR017871">
    <property type="entry name" value="ABC_transporter-like_CS"/>
</dbReference>
<dbReference type="Gene3D" id="3.40.50.300">
    <property type="entry name" value="P-loop containing nucleotide triphosphate hydrolases"/>
    <property type="match status" value="1"/>
</dbReference>
<keyword evidence="8" id="KW-0408">Iron</keyword>
<dbReference type="InterPro" id="IPR003439">
    <property type="entry name" value="ABC_transporter-like_ATP-bd"/>
</dbReference>
<keyword evidence="13" id="KW-1185">Reference proteome</keyword>
<dbReference type="Proteomes" id="UP000076643">
    <property type="component" value="Unassembled WGS sequence"/>
</dbReference>
<evidence type="ECO:0000313" key="13">
    <source>
        <dbReference type="Proteomes" id="UP000076643"/>
    </source>
</evidence>
<evidence type="ECO:0000256" key="2">
    <source>
        <dbReference type="ARBA" id="ARBA00005417"/>
    </source>
</evidence>
<dbReference type="SUPFAM" id="SSF52540">
    <property type="entry name" value="P-loop containing nucleoside triphosphate hydrolases"/>
    <property type="match status" value="1"/>
</dbReference>
<evidence type="ECO:0000256" key="7">
    <source>
        <dbReference type="ARBA" id="ARBA00022840"/>
    </source>
</evidence>
<keyword evidence="6" id="KW-0547">Nucleotide-binding</keyword>
<keyword evidence="9" id="KW-0406">Ion transport</keyword>
<dbReference type="InterPro" id="IPR003593">
    <property type="entry name" value="AAA+_ATPase"/>
</dbReference>
<name>A0A166VV22_9GAMM</name>
<dbReference type="Pfam" id="PF00005">
    <property type="entry name" value="ABC_tran"/>
    <property type="match status" value="1"/>
</dbReference>
<accession>A0A166VV22</accession>
<evidence type="ECO:0000256" key="10">
    <source>
        <dbReference type="ARBA" id="ARBA00023136"/>
    </source>
</evidence>